<evidence type="ECO:0000313" key="3">
    <source>
        <dbReference type="Proteomes" id="UP001151518"/>
    </source>
</evidence>
<dbReference type="GO" id="GO:0000329">
    <property type="term" value="C:fungal-type vacuole membrane"/>
    <property type="evidence" value="ECO:0007669"/>
    <property type="project" value="TreeGrafter"/>
</dbReference>
<dbReference type="GO" id="GO:0010513">
    <property type="term" value="P:positive regulation of phosphatidylinositol biosynthetic process"/>
    <property type="evidence" value="ECO:0007669"/>
    <property type="project" value="TreeGrafter"/>
</dbReference>
<feature type="compositionally biased region" description="Polar residues" evidence="1">
    <location>
        <begin position="317"/>
        <end position="326"/>
    </location>
</feature>
<feature type="region of interest" description="Disordered" evidence="1">
    <location>
        <begin position="25"/>
        <end position="91"/>
    </location>
</feature>
<dbReference type="OrthoDB" id="1204at2759"/>
<dbReference type="GO" id="GO:1903778">
    <property type="term" value="P:protein localization to vacuolar membrane"/>
    <property type="evidence" value="ECO:0007669"/>
    <property type="project" value="TreeGrafter"/>
</dbReference>
<dbReference type="InterPro" id="IPR024260">
    <property type="entry name" value="Vac7"/>
</dbReference>
<feature type="compositionally biased region" description="Polar residues" evidence="1">
    <location>
        <begin position="197"/>
        <end position="207"/>
    </location>
</feature>
<dbReference type="Pfam" id="PF12751">
    <property type="entry name" value="Vac7"/>
    <property type="match status" value="1"/>
</dbReference>
<dbReference type="PANTHER" id="PTHR28258">
    <property type="entry name" value="VACUOLAR SEGREGATION PROTEIN 7"/>
    <property type="match status" value="1"/>
</dbReference>
<feature type="region of interest" description="Disordered" evidence="1">
    <location>
        <begin position="153"/>
        <end position="183"/>
    </location>
</feature>
<feature type="compositionally biased region" description="Low complexity" evidence="1">
    <location>
        <begin position="517"/>
        <end position="528"/>
    </location>
</feature>
<evidence type="ECO:0000256" key="1">
    <source>
        <dbReference type="SAM" id="MobiDB-lite"/>
    </source>
</evidence>
<feature type="compositionally biased region" description="Acidic residues" evidence="1">
    <location>
        <begin position="305"/>
        <end position="314"/>
    </location>
</feature>
<feature type="compositionally biased region" description="Polar residues" evidence="1">
    <location>
        <begin position="153"/>
        <end position="172"/>
    </location>
</feature>
<dbReference type="AlphaFoldDB" id="A0A9W8L0G7"/>
<reference evidence="2" key="1">
    <citation type="submission" date="2022-07" db="EMBL/GenBank/DDBJ databases">
        <title>Phylogenomic reconstructions and comparative analyses of Kickxellomycotina fungi.</title>
        <authorList>
            <person name="Reynolds N.K."/>
            <person name="Stajich J.E."/>
            <person name="Barry K."/>
            <person name="Grigoriev I.V."/>
            <person name="Crous P."/>
            <person name="Smith M.E."/>
        </authorList>
    </citation>
    <scope>NUCLEOTIDE SEQUENCE</scope>
    <source>
        <strain evidence="2">NRRL 3115</strain>
    </source>
</reference>
<dbReference type="Proteomes" id="UP001151518">
    <property type="component" value="Unassembled WGS sequence"/>
</dbReference>
<dbReference type="GO" id="GO:0070772">
    <property type="term" value="C:PAS complex"/>
    <property type="evidence" value="ECO:0007669"/>
    <property type="project" value="TreeGrafter"/>
</dbReference>
<dbReference type="GO" id="GO:0000011">
    <property type="term" value="P:vacuole inheritance"/>
    <property type="evidence" value="ECO:0007669"/>
    <property type="project" value="TreeGrafter"/>
</dbReference>
<accession>A0A9W8L0G7</accession>
<sequence>MSEEEEHQHKTMIKQLTDLDDHALDEQAGLFMHPRRKSLRSETTPRPLSQPFFQPQQVFPDVLNVSAMVERQEQRDQKEQQQQQQQRDSNNVDTQFLLQQQQLQQNNNNYDASNAATKSITTAAVPNPNTNYIQDTQTSLLAQYPQSLALQASRASGNKASDSTTSISNAVASSKGGGGRQGLRSVSLTRIASETMDSISAKQSGSELSRRDGAGATGIYSAADTPPMLPPTQSMLRGGTPVGTPTDEGDRQLSAESSRPAKASSKRPSRRIVGASSSDGRGPQNRGGRLFSRRGNNPSSRGSDDENNSDDEEQFIYHNSRSSLHVSSIPEESYDERESAVIGKRRPNRHRLSTYLGSGSAGGERRESAGVGRTGGGGGASSNMSTGSYSHACASSTTAHGTSNYAGTAGGGSGSGRPSRRLQGRMMRGGGSVNTGSAGSAGNANSYSGYGYGSTSITANNGGNNSASINNGGGGGGGGVGSSSSHHGHRFSILTHVNNDYGMSSEESDMDGEPAGLRSTYNNNSNLYSRRNSRRFHSNVYYGSSEEMPETTPLFRRHYGHQRKRKSTAAQILRATLASVLVLGSLFVLVALFNYTSAPLIEVEAIRVTNILATEKELLFILHVQATNPNIREVLVERAEIGVFAAVAIDNNNNSSSSDSGIDDGDGDSALVRLAVVNETEPAILLGNVFELSDPMRFAPGSLEKSTTDIKTTQISLHHPGASLGSGDDGDDGDDASKWKRLIKGPYDLTIRGTLQYTLWQRNYAARICIAKLANLPPDTNTTTIARLLVAAGLGCDEGDDDGPITLPSPPVPPFAGLLSRISSIS</sequence>
<evidence type="ECO:0000313" key="2">
    <source>
        <dbReference type="EMBL" id="KAJ2680711.1"/>
    </source>
</evidence>
<feature type="compositionally biased region" description="Basic residues" evidence="1">
    <location>
        <begin position="343"/>
        <end position="352"/>
    </location>
</feature>
<comment type="caution">
    <text evidence="2">The sequence shown here is derived from an EMBL/GenBank/DDBJ whole genome shotgun (WGS) entry which is preliminary data.</text>
</comment>
<dbReference type="PANTHER" id="PTHR28258:SF1">
    <property type="entry name" value="VACUOLAR SEGREGATION PROTEIN 7"/>
    <property type="match status" value="1"/>
</dbReference>
<protein>
    <submittedName>
        <fullName evidence="2">Vacuolar inheritance and morphology protein</fullName>
    </submittedName>
</protein>
<feature type="region of interest" description="Disordered" evidence="1">
    <location>
        <begin position="1"/>
        <end position="20"/>
    </location>
</feature>
<gene>
    <name evidence="2" type="primary">VAC7</name>
    <name evidence="2" type="ORF">GGI25_000346</name>
</gene>
<feature type="region of interest" description="Disordered" evidence="1">
    <location>
        <begin position="197"/>
        <end position="442"/>
    </location>
</feature>
<feature type="compositionally biased region" description="Low complexity" evidence="1">
    <location>
        <begin position="50"/>
        <end position="60"/>
    </location>
</feature>
<organism evidence="2 3">
    <name type="scientific">Coemansia spiralis</name>
    <dbReference type="NCBI Taxonomy" id="417178"/>
    <lineage>
        <taxon>Eukaryota</taxon>
        <taxon>Fungi</taxon>
        <taxon>Fungi incertae sedis</taxon>
        <taxon>Zoopagomycota</taxon>
        <taxon>Kickxellomycotina</taxon>
        <taxon>Kickxellomycetes</taxon>
        <taxon>Kickxellales</taxon>
        <taxon>Kickxellaceae</taxon>
        <taxon>Coemansia</taxon>
    </lineage>
</organism>
<feature type="region of interest" description="Disordered" evidence="1">
    <location>
        <begin position="502"/>
        <end position="528"/>
    </location>
</feature>
<dbReference type="EMBL" id="JANBTW010000003">
    <property type="protein sequence ID" value="KAJ2680711.1"/>
    <property type="molecule type" value="Genomic_DNA"/>
</dbReference>
<name>A0A9W8L0G7_9FUNG</name>
<feature type="compositionally biased region" description="Basic and acidic residues" evidence="1">
    <location>
        <begin position="70"/>
        <end position="79"/>
    </location>
</feature>
<proteinExistence type="predicted"/>